<evidence type="ECO:0000313" key="12">
    <source>
        <dbReference type="EMBL" id="BEP29841.1"/>
    </source>
</evidence>
<dbReference type="GO" id="GO:0005829">
    <property type="term" value="C:cytosol"/>
    <property type="evidence" value="ECO:0007669"/>
    <property type="project" value="TreeGrafter"/>
</dbReference>
<dbReference type="RefSeq" id="WP_338535452.1">
    <property type="nucleotide sequence ID" value="NZ_AP028654.1"/>
</dbReference>
<accession>A0AAU9ER44</accession>
<keyword evidence="9 10" id="KW-0131">Cell cycle</keyword>
<keyword evidence="3 10" id="KW-0132">Cell division</keyword>
<dbReference type="Gene3D" id="3.40.50.300">
    <property type="entry name" value="P-loop containing nucleotide triphosphate hydrolases"/>
    <property type="match status" value="1"/>
</dbReference>
<dbReference type="InterPro" id="IPR027417">
    <property type="entry name" value="P-loop_NTPase"/>
</dbReference>
<dbReference type="InterPro" id="IPR030393">
    <property type="entry name" value="G_ENGB_dom"/>
</dbReference>
<keyword evidence="5 10" id="KW-0547">Nucleotide-binding</keyword>
<sequence length="207" mass="23717">MKIGNSSFITSAVKYEQYPEIIPPEFAFVGRSNVGKSTLLNMLINRKSLAKTSSRPGKTQLINFFNIDDKITFVDLPGYGYAKVSKAQKATWGTIIETYLTKRENLLEVFQLVDLRHKPTKEDKEMYNWIKEYGFNGIIIGTKADKLSKGQLSKNVFMIKKELGMSKEDVLVPVSAMNRAGKYDVWEVINEILEVNKFDIKFEKQQK</sequence>
<dbReference type="NCBIfam" id="TIGR03598">
    <property type="entry name" value="GTPase_YsxC"/>
    <property type="match status" value="1"/>
</dbReference>
<evidence type="ECO:0000259" key="11">
    <source>
        <dbReference type="PROSITE" id="PS51706"/>
    </source>
</evidence>
<evidence type="ECO:0000256" key="3">
    <source>
        <dbReference type="ARBA" id="ARBA00022618"/>
    </source>
</evidence>
<proteinExistence type="inferred from homology"/>
<evidence type="ECO:0000256" key="2">
    <source>
        <dbReference type="ARBA" id="ARBA00009638"/>
    </source>
</evidence>
<organism evidence="12 13">
    <name type="scientific">Helicovermis profundi</name>
    <dbReference type="NCBI Taxonomy" id="3065157"/>
    <lineage>
        <taxon>Bacteria</taxon>
        <taxon>Bacillati</taxon>
        <taxon>Bacillota</taxon>
        <taxon>Clostridia</taxon>
        <taxon>Helicovermis</taxon>
    </lineage>
</organism>
<reference evidence="12 13" key="1">
    <citation type="submission" date="2023-08" db="EMBL/GenBank/DDBJ databases">
        <title>Helicovermis profunda gen. nov., sp. nov., a novel mesophilic, fermentative bacterium within the Bacillota from a deep-sea hydrothermal vent chimney.</title>
        <authorList>
            <person name="Miyazaki U."/>
            <person name="Mizutani D."/>
            <person name="Hashimoto Y."/>
            <person name="Tame A."/>
            <person name="Sawayama S."/>
            <person name="Miyazaki J."/>
            <person name="Takai K."/>
            <person name="Nakagawa S."/>
        </authorList>
    </citation>
    <scope>NUCLEOTIDE SEQUENCE [LARGE SCALE GENOMIC DNA]</scope>
    <source>
        <strain evidence="12 13">S502</strain>
    </source>
</reference>
<dbReference type="PANTHER" id="PTHR11649">
    <property type="entry name" value="MSS1/TRME-RELATED GTP-BINDING PROTEIN"/>
    <property type="match status" value="1"/>
</dbReference>
<dbReference type="PANTHER" id="PTHR11649:SF13">
    <property type="entry name" value="ENGB-TYPE G DOMAIN-CONTAINING PROTEIN"/>
    <property type="match status" value="1"/>
</dbReference>
<dbReference type="KEGG" id="hprf:HLPR_21720"/>
<evidence type="ECO:0000313" key="13">
    <source>
        <dbReference type="Proteomes" id="UP001321786"/>
    </source>
</evidence>
<evidence type="ECO:0000256" key="10">
    <source>
        <dbReference type="HAMAP-Rule" id="MF_00321"/>
    </source>
</evidence>
<keyword evidence="7 10" id="KW-0342">GTP-binding</keyword>
<dbReference type="NCBIfam" id="TIGR00231">
    <property type="entry name" value="small_GTP"/>
    <property type="match status" value="1"/>
</dbReference>
<dbReference type="CDD" id="cd01876">
    <property type="entry name" value="YihA_EngB"/>
    <property type="match status" value="1"/>
</dbReference>
<name>A0AAU9ER44_9FIRM</name>
<dbReference type="EMBL" id="AP028654">
    <property type="protein sequence ID" value="BEP29841.1"/>
    <property type="molecule type" value="Genomic_DNA"/>
</dbReference>
<comment type="function">
    <text evidence="10">Necessary for normal cell division and for the maintenance of normal septation.</text>
</comment>
<dbReference type="InterPro" id="IPR006073">
    <property type="entry name" value="GTP-bd"/>
</dbReference>
<dbReference type="FunFam" id="3.40.50.300:FF:000098">
    <property type="entry name" value="Probable GTP-binding protein EngB"/>
    <property type="match status" value="1"/>
</dbReference>
<keyword evidence="13" id="KW-1185">Reference proteome</keyword>
<comment type="similarity">
    <text evidence="2 10">Belongs to the TRAFAC class TrmE-Era-EngA-EngB-Septin-like GTPase superfamily. EngB GTPase family.</text>
</comment>
<dbReference type="Pfam" id="PF01926">
    <property type="entry name" value="MMR_HSR1"/>
    <property type="match status" value="1"/>
</dbReference>
<evidence type="ECO:0000256" key="4">
    <source>
        <dbReference type="ARBA" id="ARBA00022723"/>
    </source>
</evidence>
<comment type="cofactor">
    <cofactor evidence="1">
        <name>Mg(2+)</name>
        <dbReference type="ChEBI" id="CHEBI:18420"/>
    </cofactor>
</comment>
<dbReference type="Proteomes" id="UP001321786">
    <property type="component" value="Chromosome"/>
</dbReference>
<evidence type="ECO:0000256" key="1">
    <source>
        <dbReference type="ARBA" id="ARBA00001946"/>
    </source>
</evidence>
<dbReference type="GO" id="GO:0005525">
    <property type="term" value="F:GTP binding"/>
    <property type="evidence" value="ECO:0007669"/>
    <property type="project" value="UniProtKB-UniRule"/>
</dbReference>
<evidence type="ECO:0000256" key="9">
    <source>
        <dbReference type="ARBA" id="ARBA00023306"/>
    </source>
</evidence>
<gene>
    <name evidence="12" type="primary">yihA</name>
    <name evidence="10" type="synonym">engB</name>
    <name evidence="12" type="ORF">HLPR_21720</name>
</gene>
<feature type="domain" description="EngB-type G" evidence="11">
    <location>
        <begin position="22"/>
        <end position="195"/>
    </location>
</feature>
<dbReference type="AlphaFoldDB" id="A0AAU9ER44"/>
<dbReference type="PROSITE" id="PS51706">
    <property type="entry name" value="G_ENGB"/>
    <property type="match status" value="1"/>
</dbReference>
<dbReference type="InterPro" id="IPR019987">
    <property type="entry name" value="GTP-bd_ribosome_bio_YsxC"/>
</dbReference>
<keyword evidence="8 10" id="KW-0717">Septation</keyword>
<evidence type="ECO:0000256" key="7">
    <source>
        <dbReference type="ARBA" id="ARBA00023134"/>
    </source>
</evidence>
<keyword evidence="4" id="KW-0479">Metal-binding</keyword>
<keyword evidence="6" id="KW-0460">Magnesium</keyword>
<evidence type="ECO:0000256" key="6">
    <source>
        <dbReference type="ARBA" id="ARBA00022842"/>
    </source>
</evidence>
<protein>
    <recommendedName>
        <fullName evidence="10">Probable GTP-binding protein EngB</fullName>
    </recommendedName>
</protein>
<dbReference type="InterPro" id="IPR005225">
    <property type="entry name" value="Small_GTP-bd"/>
</dbReference>
<dbReference type="GO" id="GO:0046872">
    <property type="term" value="F:metal ion binding"/>
    <property type="evidence" value="ECO:0007669"/>
    <property type="project" value="UniProtKB-KW"/>
</dbReference>
<evidence type="ECO:0000256" key="8">
    <source>
        <dbReference type="ARBA" id="ARBA00023210"/>
    </source>
</evidence>
<dbReference type="HAMAP" id="MF_00321">
    <property type="entry name" value="GTPase_EngB"/>
    <property type="match status" value="1"/>
</dbReference>
<dbReference type="SUPFAM" id="SSF52540">
    <property type="entry name" value="P-loop containing nucleoside triphosphate hydrolases"/>
    <property type="match status" value="1"/>
</dbReference>
<evidence type="ECO:0000256" key="5">
    <source>
        <dbReference type="ARBA" id="ARBA00022741"/>
    </source>
</evidence>
<dbReference type="GO" id="GO:0000917">
    <property type="term" value="P:division septum assembly"/>
    <property type="evidence" value="ECO:0007669"/>
    <property type="project" value="UniProtKB-KW"/>
</dbReference>